<keyword evidence="11" id="KW-0408">Iron</keyword>
<keyword evidence="13" id="KW-0472">Membrane</keyword>
<dbReference type="EC" id="1.14.14.1" evidence="5"/>
<keyword evidence="16" id="KW-1185">Reference proteome</keyword>
<dbReference type="KEGG" id="clv:102094641"/>
<organism evidence="15 16">
    <name type="scientific">Columba livia</name>
    <name type="common">Rock dove</name>
    <dbReference type="NCBI Taxonomy" id="8932"/>
    <lineage>
        <taxon>Eukaryota</taxon>
        <taxon>Metazoa</taxon>
        <taxon>Chordata</taxon>
        <taxon>Craniata</taxon>
        <taxon>Vertebrata</taxon>
        <taxon>Euteleostomi</taxon>
        <taxon>Archelosauria</taxon>
        <taxon>Archosauria</taxon>
        <taxon>Dinosauria</taxon>
        <taxon>Saurischia</taxon>
        <taxon>Theropoda</taxon>
        <taxon>Coelurosauria</taxon>
        <taxon>Aves</taxon>
        <taxon>Neognathae</taxon>
        <taxon>Neoaves</taxon>
        <taxon>Columbimorphae</taxon>
        <taxon>Columbiformes</taxon>
        <taxon>Columbidae</taxon>
        <taxon>Columba</taxon>
    </lineage>
</organism>
<keyword evidence="8" id="KW-0256">Endoplasmic reticulum</keyword>
<comment type="subcellular location">
    <subcellularLocation>
        <location evidence="3">Endoplasmic reticulum membrane</location>
        <topology evidence="3">Peripheral membrane protein</topology>
    </subcellularLocation>
    <subcellularLocation>
        <location evidence="2">Microsome membrane</location>
        <topology evidence="2">Peripheral membrane protein</topology>
    </subcellularLocation>
</comment>
<dbReference type="STRING" id="8932.A0A2I0LGA1"/>
<dbReference type="EMBL" id="AKCR02002745">
    <property type="protein sequence ID" value="PKK16472.1"/>
    <property type="molecule type" value="Genomic_DNA"/>
</dbReference>
<dbReference type="InParanoid" id="A0A2I0LGA1"/>
<dbReference type="GO" id="GO:0005506">
    <property type="term" value="F:iron ion binding"/>
    <property type="evidence" value="ECO:0007669"/>
    <property type="project" value="InterPro"/>
</dbReference>
<evidence type="ECO:0000256" key="2">
    <source>
        <dbReference type="ARBA" id="ARBA00004174"/>
    </source>
</evidence>
<evidence type="ECO:0000256" key="9">
    <source>
        <dbReference type="ARBA" id="ARBA00022848"/>
    </source>
</evidence>
<dbReference type="FunFam" id="1.10.630.10:FF:000238">
    <property type="entry name" value="Cytochrome P450 2A6"/>
    <property type="match status" value="1"/>
</dbReference>
<dbReference type="SUPFAM" id="SSF48264">
    <property type="entry name" value="Cytochrome P450"/>
    <property type="match status" value="1"/>
</dbReference>
<keyword evidence="6" id="KW-0349">Heme</keyword>
<dbReference type="Proteomes" id="UP000053872">
    <property type="component" value="Unassembled WGS sequence"/>
</dbReference>
<feature type="signal peptide" evidence="14">
    <location>
        <begin position="1"/>
        <end position="17"/>
    </location>
</feature>
<dbReference type="GO" id="GO:0016712">
    <property type="term" value="F:oxidoreductase activity, acting on paired donors, with incorporation or reduction of molecular oxygen, reduced flavin or flavoprotein as one donor, and incorporation of one atom of oxygen"/>
    <property type="evidence" value="ECO:0007669"/>
    <property type="project" value="UniProtKB-EC"/>
</dbReference>
<comment type="cofactor">
    <cofactor evidence="1">
        <name>heme</name>
        <dbReference type="ChEBI" id="CHEBI:30413"/>
    </cofactor>
</comment>
<keyword evidence="12" id="KW-0503">Monooxygenase</keyword>
<evidence type="ECO:0000256" key="13">
    <source>
        <dbReference type="ARBA" id="ARBA00023136"/>
    </source>
</evidence>
<evidence type="ECO:0000313" key="15">
    <source>
        <dbReference type="EMBL" id="PKK16472.1"/>
    </source>
</evidence>
<dbReference type="InterPro" id="IPR036396">
    <property type="entry name" value="Cyt_P450_sf"/>
</dbReference>
<keyword evidence="7" id="KW-0479">Metal-binding</keyword>
<dbReference type="GO" id="GO:0005789">
    <property type="term" value="C:endoplasmic reticulum membrane"/>
    <property type="evidence" value="ECO:0007669"/>
    <property type="project" value="UniProtKB-SubCell"/>
</dbReference>
<evidence type="ECO:0000256" key="8">
    <source>
        <dbReference type="ARBA" id="ARBA00022824"/>
    </source>
</evidence>
<dbReference type="AlphaFoldDB" id="A0A2I0LGA1"/>
<dbReference type="PRINTS" id="PR00463">
    <property type="entry name" value="EP450I"/>
</dbReference>
<dbReference type="PRINTS" id="PR00385">
    <property type="entry name" value="P450"/>
</dbReference>
<evidence type="ECO:0000256" key="4">
    <source>
        <dbReference type="ARBA" id="ARBA00010617"/>
    </source>
</evidence>
<evidence type="ECO:0000256" key="3">
    <source>
        <dbReference type="ARBA" id="ARBA00004406"/>
    </source>
</evidence>
<dbReference type="GO" id="GO:0006805">
    <property type="term" value="P:xenobiotic metabolic process"/>
    <property type="evidence" value="ECO:0007669"/>
    <property type="project" value="TreeGrafter"/>
</dbReference>
<dbReference type="Gene3D" id="1.10.630.10">
    <property type="entry name" value="Cytochrome P450"/>
    <property type="match status" value="1"/>
</dbReference>
<dbReference type="PANTHER" id="PTHR24300:SF356">
    <property type="entry name" value="CYTOCHROME P450 2E1"/>
    <property type="match status" value="1"/>
</dbReference>
<dbReference type="OrthoDB" id="3934656at2759"/>
<comment type="similarity">
    <text evidence="4">Belongs to the cytochrome P450 family.</text>
</comment>
<evidence type="ECO:0000256" key="10">
    <source>
        <dbReference type="ARBA" id="ARBA00023002"/>
    </source>
</evidence>
<evidence type="ECO:0000313" key="16">
    <source>
        <dbReference type="Proteomes" id="UP000053872"/>
    </source>
</evidence>
<feature type="non-terminal residue" evidence="15">
    <location>
        <position position="151"/>
    </location>
</feature>
<evidence type="ECO:0000256" key="12">
    <source>
        <dbReference type="ARBA" id="ARBA00023033"/>
    </source>
</evidence>
<dbReference type="InterPro" id="IPR002401">
    <property type="entry name" value="Cyt_P450_E_grp-I"/>
</dbReference>
<dbReference type="GO" id="GO:0008392">
    <property type="term" value="F:arachidonate epoxygenase activity"/>
    <property type="evidence" value="ECO:0007669"/>
    <property type="project" value="TreeGrafter"/>
</dbReference>
<evidence type="ECO:0000256" key="7">
    <source>
        <dbReference type="ARBA" id="ARBA00022723"/>
    </source>
</evidence>
<dbReference type="Pfam" id="PF00067">
    <property type="entry name" value="p450"/>
    <property type="match status" value="1"/>
</dbReference>
<dbReference type="GO" id="GO:0020037">
    <property type="term" value="F:heme binding"/>
    <property type="evidence" value="ECO:0007669"/>
    <property type="project" value="InterPro"/>
</dbReference>
<keyword evidence="14" id="KW-0732">Signal</keyword>
<keyword evidence="9" id="KW-0492">Microsome</keyword>
<evidence type="ECO:0000256" key="6">
    <source>
        <dbReference type="ARBA" id="ARBA00022617"/>
    </source>
</evidence>
<feature type="chain" id="PRO_5014112487" description="unspecific monooxygenase" evidence="14">
    <location>
        <begin position="18"/>
        <end position="151"/>
    </location>
</feature>
<dbReference type="GO" id="GO:0019373">
    <property type="term" value="P:epoxygenase P450 pathway"/>
    <property type="evidence" value="ECO:0007669"/>
    <property type="project" value="TreeGrafter"/>
</dbReference>
<proteinExistence type="inferred from homology"/>
<evidence type="ECO:0000256" key="5">
    <source>
        <dbReference type="ARBA" id="ARBA00012109"/>
    </source>
</evidence>
<protein>
    <recommendedName>
        <fullName evidence="5">unspecific monooxygenase</fullName>
        <ecNumber evidence="5">1.14.14.1</ecNumber>
    </recommendedName>
</protein>
<keyword evidence="10" id="KW-0560">Oxidoreductase</keyword>
<evidence type="ECO:0000256" key="1">
    <source>
        <dbReference type="ARBA" id="ARBA00001971"/>
    </source>
</evidence>
<name>A0A2I0LGA1_COLLI</name>
<reference evidence="15 16" key="1">
    <citation type="journal article" date="2013" name="Science">
        <title>Genomic diversity and evolution of the head crest in the rock pigeon.</title>
        <authorList>
            <person name="Shapiro M.D."/>
            <person name="Kronenberg Z."/>
            <person name="Li C."/>
            <person name="Domyan E.T."/>
            <person name="Pan H."/>
            <person name="Campbell M."/>
            <person name="Tan H."/>
            <person name="Huff C.D."/>
            <person name="Hu H."/>
            <person name="Vickrey A.I."/>
            <person name="Nielsen S.C."/>
            <person name="Stringham S.A."/>
            <person name="Hu H."/>
            <person name="Willerslev E."/>
            <person name="Gilbert M.T."/>
            <person name="Yandell M."/>
            <person name="Zhang G."/>
            <person name="Wang J."/>
        </authorList>
    </citation>
    <scope>NUCLEOTIDE SEQUENCE [LARGE SCALE GENOMIC DNA]</scope>
    <source>
        <tissue evidence="15">Blood</tissue>
    </source>
</reference>
<gene>
    <name evidence="15" type="ORF">A306_00015282</name>
</gene>
<dbReference type="InterPro" id="IPR050182">
    <property type="entry name" value="Cytochrome_P450_fam2"/>
</dbReference>
<sequence>MLWTFLFLSFQLYQMFSKILDYLPGPHNRVFAEIDALKAFVSEEMKMHKGSLDPSSPQDYIDCFLCKMQKEKKNPNSSFHMENLITSTFDLFIAGSETTSTTIRYGLLLLLKYPKIQEKVQEEIDQVVGRSRRPCVADRSQMPYTDAVLHE</sequence>
<comment type="caution">
    <text evidence="15">The sequence shown here is derived from an EMBL/GenBank/DDBJ whole genome shotgun (WGS) entry which is preliminary data.</text>
</comment>
<accession>A0A2I0LGA1</accession>
<dbReference type="InterPro" id="IPR001128">
    <property type="entry name" value="Cyt_P450"/>
</dbReference>
<evidence type="ECO:0000256" key="14">
    <source>
        <dbReference type="SAM" id="SignalP"/>
    </source>
</evidence>
<evidence type="ECO:0000256" key="11">
    <source>
        <dbReference type="ARBA" id="ARBA00023004"/>
    </source>
</evidence>
<dbReference type="PANTHER" id="PTHR24300">
    <property type="entry name" value="CYTOCHROME P450 508A4-RELATED"/>
    <property type="match status" value="1"/>
</dbReference>